<organism evidence="1 2">
    <name type="scientific">Sorghum bicolor</name>
    <name type="common">Sorghum</name>
    <name type="synonym">Sorghum vulgare</name>
    <dbReference type="NCBI Taxonomy" id="4558"/>
    <lineage>
        <taxon>Eukaryota</taxon>
        <taxon>Viridiplantae</taxon>
        <taxon>Streptophyta</taxon>
        <taxon>Embryophyta</taxon>
        <taxon>Tracheophyta</taxon>
        <taxon>Spermatophyta</taxon>
        <taxon>Magnoliopsida</taxon>
        <taxon>Liliopsida</taxon>
        <taxon>Poales</taxon>
        <taxon>Poaceae</taxon>
        <taxon>PACMAD clade</taxon>
        <taxon>Panicoideae</taxon>
        <taxon>Andropogonodae</taxon>
        <taxon>Andropogoneae</taxon>
        <taxon>Sorghinae</taxon>
        <taxon>Sorghum</taxon>
    </lineage>
</organism>
<proteinExistence type="predicted"/>
<dbReference type="EMBL" id="CM027689">
    <property type="protein sequence ID" value="KAG0513739.1"/>
    <property type="molecule type" value="Genomic_DNA"/>
</dbReference>
<sequence length="59" mass="7084">MPSTMFWGIWTARNDVIFRNRSHSLQAVKNTFRQELVWARLRAKNSFSAQLQLWLDNFV</sequence>
<dbReference type="AlphaFoldDB" id="A0A921Q163"/>
<comment type="caution">
    <text evidence="1">The sequence shown here is derived from an EMBL/GenBank/DDBJ whole genome shotgun (WGS) entry which is preliminary data.</text>
</comment>
<evidence type="ECO:0000313" key="1">
    <source>
        <dbReference type="EMBL" id="KAG0513739.1"/>
    </source>
</evidence>
<evidence type="ECO:0000313" key="2">
    <source>
        <dbReference type="Proteomes" id="UP000807115"/>
    </source>
</evidence>
<reference evidence="1" key="2">
    <citation type="submission" date="2020-10" db="EMBL/GenBank/DDBJ databases">
        <authorList>
            <person name="Cooper E.A."/>
            <person name="Brenton Z.W."/>
            <person name="Flinn B.S."/>
            <person name="Jenkins J."/>
            <person name="Shu S."/>
            <person name="Flowers D."/>
            <person name="Luo F."/>
            <person name="Wang Y."/>
            <person name="Xia P."/>
            <person name="Barry K."/>
            <person name="Daum C."/>
            <person name="Lipzen A."/>
            <person name="Yoshinaga Y."/>
            <person name="Schmutz J."/>
            <person name="Saski C."/>
            <person name="Vermerris W."/>
            <person name="Kresovich S."/>
        </authorList>
    </citation>
    <scope>NUCLEOTIDE SEQUENCE</scope>
</reference>
<protein>
    <submittedName>
        <fullName evidence="1">Uncharacterized protein</fullName>
    </submittedName>
</protein>
<gene>
    <name evidence="1" type="ORF">BDA96_10G128300</name>
</gene>
<dbReference type="Proteomes" id="UP000807115">
    <property type="component" value="Chromosome 10"/>
</dbReference>
<reference evidence="1" key="1">
    <citation type="journal article" date="2019" name="BMC Genomics">
        <title>A new reference genome for Sorghum bicolor reveals high levels of sequence similarity between sweet and grain genotypes: implications for the genetics of sugar metabolism.</title>
        <authorList>
            <person name="Cooper E.A."/>
            <person name="Brenton Z.W."/>
            <person name="Flinn B.S."/>
            <person name="Jenkins J."/>
            <person name="Shu S."/>
            <person name="Flowers D."/>
            <person name="Luo F."/>
            <person name="Wang Y."/>
            <person name="Xia P."/>
            <person name="Barry K."/>
            <person name="Daum C."/>
            <person name="Lipzen A."/>
            <person name="Yoshinaga Y."/>
            <person name="Schmutz J."/>
            <person name="Saski C."/>
            <person name="Vermerris W."/>
            <person name="Kresovich S."/>
        </authorList>
    </citation>
    <scope>NUCLEOTIDE SEQUENCE</scope>
</reference>
<name>A0A921Q163_SORBI</name>
<accession>A0A921Q163</accession>